<keyword evidence="1" id="KW-0732">Signal</keyword>
<feature type="chain" id="PRO_5047034472" description="Serine protease" evidence="1">
    <location>
        <begin position="24"/>
        <end position="332"/>
    </location>
</feature>
<accession>A0ABX7F6W6</accession>
<dbReference type="InterPro" id="IPR029045">
    <property type="entry name" value="ClpP/crotonase-like_dom_sf"/>
</dbReference>
<sequence length="332" mass="35717">MRSWKAQGASLALAVAVSQGAGAAEITQLNAAEADYALAARGACTFQLRGEIAAGDAARLQALLEERFPRTHDELSVVICLDSPGGSLDEGVRLAELFGRYPVSTVVPAGADCLSACAVAFMGGSFGWYEYLFNMRHMHPSARIGFHAPALEVADGDYDAGSVKAAFGVAVEAIARIAGDLDTVPHSSTVNRFPRSLLAEMLKHKGEDYLWIETVEQAGVWDIGVITAAAPAVSPDGLVVACKAATRWLKDDPRFDFARNDWDLDGDTDAVEKTGETAWRLRYSALFETTCEAEVTDGRTLSLTINHDGVEAGQMYLPIWVLYGPQKRLAEF</sequence>
<reference evidence="2 3" key="1">
    <citation type="submission" date="2019-12" db="EMBL/GenBank/DDBJ databases">
        <title>Complete Genome Sequence of a Quorum-Sensing Bacterium,Rhodobacteraceae bacterium C31, Isolated from a marine microalgae symbiotic bacteria.</title>
        <authorList>
            <person name="Zhang Y."/>
        </authorList>
    </citation>
    <scope>NUCLEOTIDE SEQUENCE [LARGE SCALE GENOMIC DNA]</scope>
    <source>
        <strain evidence="2 3">C31</strain>
    </source>
</reference>
<dbReference type="RefSeq" id="WP_023850209.1">
    <property type="nucleotide sequence ID" value="NZ_CP047166.1"/>
</dbReference>
<protein>
    <recommendedName>
        <fullName evidence="4">Serine protease</fullName>
    </recommendedName>
</protein>
<name>A0ABX7F6W6_9RHOB</name>
<organism evidence="2 3">
    <name type="scientific">Ponticoccus alexandrii</name>
    <dbReference type="NCBI Taxonomy" id="1943633"/>
    <lineage>
        <taxon>Bacteria</taxon>
        <taxon>Pseudomonadati</taxon>
        <taxon>Pseudomonadota</taxon>
        <taxon>Alphaproteobacteria</taxon>
        <taxon>Rhodobacterales</taxon>
        <taxon>Roseobacteraceae</taxon>
        <taxon>Ponticoccus</taxon>
    </lineage>
</organism>
<evidence type="ECO:0000313" key="3">
    <source>
        <dbReference type="Proteomes" id="UP000596387"/>
    </source>
</evidence>
<dbReference type="EMBL" id="CP047166">
    <property type="protein sequence ID" value="QRF66258.1"/>
    <property type="molecule type" value="Genomic_DNA"/>
</dbReference>
<evidence type="ECO:0000313" key="2">
    <source>
        <dbReference type="EMBL" id="QRF66258.1"/>
    </source>
</evidence>
<gene>
    <name evidence="2" type="ORF">GQA70_08030</name>
</gene>
<evidence type="ECO:0008006" key="4">
    <source>
        <dbReference type="Google" id="ProtNLM"/>
    </source>
</evidence>
<proteinExistence type="predicted"/>
<keyword evidence="3" id="KW-1185">Reference proteome</keyword>
<evidence type="ECO:0000256" key="1">
    <source>
        <dbReference type="SAM" id="SignalP"/>
    </source>
</evidence>
<dbReference type="SUPFAM" id="SSF52096">
    <property type="entry name" value="ClpP/crotonase"/>
    <property type="match status" value="1"/>
</dbReference>
<feature type="signal peptide" evidence="1">
    <location>
        <begin position="1"/>
        <end position="23"/>
    </location>
</feature>
<dbReference type="Proteomes" id="UP000596387">
    <property type="component" value="Chromosome"/>
</dbReference>
<dbReference type="Gene3D" id="3.90.226.10">
    <property type="entry name" value="2-enoyl-CoA Hydratase, Chain A, domain 1"/>
    <property type="match status" value="1"/>
</dbReference>